<keyword evidence="4" id="KW-1185">Reference proteome</keyword>
<dbReference type="HOGENOM" id="CLU_030645_0_0_7"/>
<dbReference type="EMBL" id="CR522870">
    <property type="protein sequence ID" value="CAG37104.1"/>
    <property type="molecule type" value="Genomic_DNA"/>
</dbReference>
<gene>
    <name evidence="3" type="ordered locus">DP2375</name>
</gene>
<evidence type="ECO:0000259" key="2">
    <source>
        <dbReference type="Pfam" id="PF25202"/>
    </source>
</evidence>
<name>Q6AKM1_DESPS</name>
<dbReference type="PANTHER" id="PTHR35149:SF2">
    <property type="entry name" value="DUF262 DOMAIN-CONTAINING PROTEIN"/>
    <property type="match status" value="1"/>
</dbReference>
<organism evidence="3 4">
    <name type="scientific">Desulfotalea psychrophila (strain LSv54 / DSM 12343)</name>
    <dbReference type="NCBI Taxonomy" id="177439"/>
    <lineage>
        <taxon>Bacteria</taxon>
        <taxon>Pseudomonadati</taxon>
        <taxon>Thermodesulfobacteriota</taxon>
        <taxon>Desulfobulbia</taxon>
        <taxon>Desulfobulbales</taxon>
        <taxon>Desulfocapsaceae</taxon>
        <taxon>Desulfotalea</taxon>
    </lineage>
</organism>
<evidence type="ECO:0000313" key="4">
    <source>
        <dbReference type="Proteomes" id="UP000000602"/>
    </source>
</evidence>
<evidence type="ECO:0000259" key="1">
    <source>
        <dbReference type="Pfam" id="PF03235"/>
    </source>
</evidence>
<dbReference type="KEGG" id="dps:DP2375"/>
<dbReference type="PANTHER" id="PTHR35149">
    <property type="entry name" value="SLL5132 PROTEIN"/>
    <property type="match status" value="1"/>
</dbReference>
<sequence>MSTCLKLAITKIGDLLLHDKITQDKDGNTITDINLVIPNYQRPYKWTAKNAIQLLDDIIDAKNENKETYRVGTLILHQEEESIYNIVDGQQRTITFTLLLKALGADSISFLEQPLANNPHNTRNIANNFRTLERRTNNIIDDKDSKELLDYIKNNCELIVIITENISDAFQFFDSQNARGKKLYPHDLLKAYHLREMNDLDVAETEKVVKGWEDLNQKELSALFSDYLYRVKEWIKGNKAWGLTEHNIYQFKGITRQDNFPYAQFYKGAFAYADTVNQSAMPFVSGIRNLKPFQLDTPIVAGKPFFDYAKHYFEILKDIQNNDKYEGYFINDNDIIKTLDLRIYKNGVGNRITRLLFDTTILLYVDRFCPERPAKMDLEMLNQFVVFAFVWAYSLRAQYYNVGWLSAQNYIIGNKVKNSFNLYKIITEADSPVSLLSTLSDRVNPLPIGCIKAKKDNMDKQNKDGIYQSYLHYFKTNKFVEGENEN</sequence>
<proteinExistence type="predicted"/>
<dbReference type="Proteomes" id="UP000000602">
    <property type="component" value="Chromosome"/>
</dbReference>
<dbReference type="Pfam" id="PF03235">
    <property type="entry name" value="GmrSD_N"/>
    <property type="match status" value="1"/>
</dbReference>
<protein>
    <submittedName>
        <fullName evidence="3">Uncharacterized protein</fullName>
    </submittedName>
</protein>
<accession>Q6AKM1</accession>
<evidence type="ECO:0000313" key="3">
    <source>
        <dbReference type="EMBL" id="CAG37104.1"/>
    </source>
</evidence>
<dbReference type="InterPro" id="IPR057156">
    <property type="entry name" value="DUF7834"/>
</dbReference>
<reference evidence="4" key="1">
    <citation type="journal article" date="2004" name="Environ. Microbiol.">
        <title>The genome of Desulfotalea psychrophila, a sulfate-reducing bacterium from permanently cold Arctic sediments.</title>
        <authorList>
            <person name="Rabus R."/>
            <person name="Ruepp A."/>
            <person name="Frickey T."/>
            <person name="Rattei T."/>
            <person name="Fartmann B."/>
            <person name="Stark M."/>
            <person name="Bauer M."/>
            <person name="Zibat A."/>
            <person name="Lombardot T."/>
            <person name="Becker I."/>
            <person name="Amann J."/>
            <person name="Gellner K."/>
            <person name="Teeling H."/>
            <person name="Leuschner W.D."/>
            <person name="Gloeckner F.-O."/>
            <person name="Lupas A.N."/>
            <person name="Amann R."/>
            <person name="Klenk H.-P."/>
        </authorList>
    </citation>
    <scope>NUCLEOTIDE SEQUENCE [LARGE SCALE GENOMIC DNA]</scope>
    <source>
        <strain evidence="4">DSM 12343 / LSv54</strain>
    </source>
</reference>
<dbReference type="STRING" id="177439.DP2375"/>
<dbReference type="InterPro" id="IPR004919">
    <property type="entry name" value="GmrSD_N"/>
</dbReference>
<dbReference type="OrthoDB" id="9798761at2"/>
<feature type="domain" description="GmrSD restriction endonucleases N-terminal" evidence="1">
    <location>
        <begin position="33"/>
        <end position="193"/>
    </location>
</feature>
<dbReference type="RefSeq" id="WP_011189616.1">
    <property type="nucleotide sequence ID" value="NC_006138.1"/>
</dbReference>
<dbReference type="eggNOG" id="COG1479">
    <property type="taxonomic scope" value="Bacteria"/>
</dbReference>
<dbReference type="AlphaFoldDB" id="Q6AKM1"/>
<feature type="domain" description="DUF7834" evidence="2">
    <location>
        <begin position="205"/>
        <end position="444"/>
    </location>
</feature>
<dbReference type="Pfam" id="PF25202">
    <property type="entry name" value="DUF7834"/>
    <property type="match status" value="1"/>
</dbReference>